<dbReference type="EMBL" id="DF836350">
    <property type="protein sequence ID" value="GAN04334.1"/>
    <property type="molecule type" value="Genomic_DNA"/>
</dbReference>
<dbReference type="Gene3D" id="3.30.30.30">
    <property type="match status" value="1"/>
</dbReference>
<dbReference type="Pfam" id="PF00012">
    <property type="entry name" value="HSP70"/>
    <property type="match status" value="1"/>
</dbReference>
<dbReference type="PANTHER" id="PTHR45639:SF3">
    <property type="entry name" value="HYPOXIA UP-REGULATED PROTEIN 1"/>
    <property type="match status" value="1"/>
</dbReference>
<dbReference type="GO" id="GO:0005524">
    <property type="term" value="F:ATP binding"/>
    <property type="evidence" value="ECO:0007669"/>
    <property type="project" value="UniProtKB-KW"/>
</dbReference>
<organism evidence="6">
    <name type="scientific">Mucor ambiguus</name>
    <dbReference type="NCBI Taxonomy" id="91626"/>
    <lineage>
        <taxon>Eukaryota</taxon>
        <taxon>Fungi</taxon>
        <taxon>Fungi incertae sedis</taxon>
        <taxon>Mucoromycota</taxon>
        <taxon>Mucoromycotina</taxon>
        <taxon>Mucoromycetes</taxon>
        <taxon>Mucorales</taxon>
        <taxon>Mucorineae</taxon>
        <taxon>Mucoraceae</taxon>
        <taxon>Mucor</taxon>
    </lineage>
</organism>
<evidence type="ECO:0000256" key="5">
    <source>
        <dbReference type="SAM" id="MobiDB-lite"/>
    </source>
</evidence>
<evidence type="ECO:0000313" key="7">
    <source>
        <dbReference type="Proteomes" id="UP000053815"/>
    </source>
</evidence>
<dbReference type="FunFam" id="1.20.1270.10:FF:000002">
    <property type="entry name" value="Heat shock 70 kDa protein 4"/>
    <property type="match status" value="1"/>
</dbReference>
<keyword evidence="1" id="KW-0547">Nucleotide-binding</keyword>
<evidence type="ECO:0000256" key="2">
    <source>
        <dbReference type="ARBA" id="ARBA00022824"/>
    </source>
</evidence>
<evidence type="ECO:0000256" key="4">
    <source>
        <dbReference type="ARBA" id="ARBA00023186"/>
    </source>
</evidence>
<protein>
    <submittedName>
        <fullName evidence="6">Hsp70 family chaperone</fullName>
    </submittedName>
</protein>
<evidence type="ECO:0000256" key="3">
    <source>
        <dbReference type="ARBA" id="ARBA00022840"/>
    </source>
</evidence>
<keyword evidence="3" id="KW-0067">ATP-binding</keyword>
<dbReference type="InterPro" id="IPR029048">
    <property type="entry name" value="HSP70_C_sf"/>
</dbReference>
<dbReference type="PANTHER" id="PTHR45639">
    <property type="entry name" value="HSC70CB, ISOFORM G-RELATED"/>
    <property type="match status" value="1"/>
</dbReference>
<keyword evidence="4" id="KW-0143">Chaperone</keyword>
<dbReference type="InterPro" id="IPR013126">
    <property type="entry name" value="Hsp_70_fam"/>
</dbReference>
<reference evidence="6" key="1">
    <citation type="submission" date="2014-09" db="EMBL/GenBank/DDBJ databases">
        <title>Draft genome sequence of an oleaginous Mucoromycotina fungus Mucor ambiguus NBRC6742.</title>
        <authorList>
            <person name="Takeda I."/>
            <person name="Yamane N."/>
            <person name="Morita T."/>
            <person name="Tamano K."/>
            <person name="Machida M."/>
            <person name="Baker S."/>
            <person name="Koike H."/>
        </authorList>
    </citation>
    <scope>NUCLEOTIDE SEQUENCE</scope>
    <source>
        <strain evidence="6">NBRC 6742</strain>
    </source>
</reference>
<dbReference type="Gene3D" id="1.20.1270.10">
    <property type="match status" value="1"/>
</dbReference>
<evidence type="ECO:0000256" key="1">
    <source>
        <dbReference type="ARBA" id="ARBA00022741"/>
    </source>
</evidence>
<dbReference type="SUPFAM" id="SSF53067">
    <property type="entry name" value="Actin-like ATPase domain"/>
    <property type="match status" value="2"/>
</dbReference>
<sequence>MSIDYGTEWFKVGLIKPGMPLDVALNKDSKRKTQSVVTIRHDERIYGGDAISLAGRFPHLTYSNLKSIIAKKYDDPLTQEFRRRYINNMIVDNERDMPVFIHNETTQLSIEELIAYQFQNAKHQASVTAGEKVKDCVITVTPFANQFERQAILDAAELAGLNVLTLMHDETAVALNYAVNREIGKSAENHIFYDMGAGSTVASIVTFSNVETKDGKISRSAPQLEVRGVGFDRTLGGHELDVRLQQLLVAGFMKAHGGRVSTDIKTSSGAMTRLMKEANRVKQILSANTETMASIEGLHEGIDFKLKVTRAELEDICKDLIARVRNPLQTALEAANMTVDDIQSVVLVGGGVRVPSVQKQLVDLVGAQKIAKNVNADEAAVLGAAFRGASLSNQFRLSKQISIKDVTLFPIEVTYKPENKGKEAKTAVDTTLFNKFDAIGTRKIMTFNRVNDFEFDLSYGKNAAADVDGIAKVKVTGLTEAMKKHKDDIKASEIPPKVRVSIELSNSGLVSVPEATLQIGKLTFKEKVKSFFGGKDSKDAEADKKNEDANQKNETAKTDGTADSKNKTAAEEAKESVSIAKIPLTIEFIPTGLAPLSEKDKAIAKKRIAELDALDSRKKLREESRNALETFVYKVQDFLYNDIVALVATESDIEKLRERLSEVSDWIYDEGEHADTPVFTSKLKELQLIEQPIQHRVREYNERDNNINLVDSTIKLAREFVTNISQVADDLRYHTEEELDGLLTAAEKLEDWMAEKVAAQKKLANTDDPVLVTSHVVDRAQTVKEHLVKLMSKKKPKVPKKTPEVPKNDTEKEQNDSNEDSEKKQQEEATQSEIPAATSEEHEHDEL</sequence>
<keyword evidence="2" id="KW-0256">Endoplasmic reticulum</keyword>
<dbReference type="OrthoDB" id="10262720at2759"/>
<dbReference type="PRINTS" id="PR00301">
    <property type="entry name" value="HEATSHOCK70"/>
</dbReference>
<dbReference type="STRING" id="91626.A0A0C9MAJ6"/>
<dbReference type="CDD" id="cd10230">
    <property type="entry name" value="ASKHA_NBD_HSP70_HYOU1"/>
    <property type="match status" value="1"/>
</dbReference>
<dbReference type="Gene3D" id="3.90.640.10">
    <property type="entry name" value="Actin, Chain A, domain 4"/>
    <property type="match status" value="1"/>
</dbReference>
<dbReference type="AlphaFoldDB" id="A0A0C9MAJ6"/>
<feature type="compositionally biased region" description="Basic residues" evidence="5">
    <location>
        <begin position="791"/>
        <end position="800"/>
    </location>
</feature>
<dbReference type="Gene3D" id="3.30.420.40">
    <property type="match status" value="2"/>
</dbReference>
<feature type="region of interest" description="Disordered" evidence="5">
    <location>
        <begin position="789"/>
        <end position="847"/>
    </location>
</feature>
<dbReference type="Gene3D" id="2.60.34.10">
    <property type="entry name" value="Substrate Binding Domain Of DNAk, Chain A, domain 1"/>
    <property type="match status" value="1"/>
</dbReference>
<feature type="compositionally biased region" description="Basic and acidic residues" evidence="5">
    <location>
        <begin position="801"/>
        <end position="827"/>
    </location>
</feature>
<keyword evidence="7" id="KW-1185">Reference proteome</keyword>
<dbReference type="FunFam" id="3.90.640.10:FF:000004">
    <property type="entry name" value="Heat shock 70 kDa protein 4"/>
    <property type="match status" value="1"/>
</dbReference>
<name>A0A0C9MAJ6_9FUNG</name>
<evidence type="ECO:0000313" key="6">
    <source>
        <dbReference type="EMBL" id="GAN04334.1"/>
    </source>
</evidence>
<gene>
    <name evidence="6" type="ORF">MAM1_0061c03794</name>
</gene>
<dbReference type="InterPro" id="IPR043129">
    <property type="entry name" value="ATPase_NBD"/>
</dbReference>
<dbReference type="GO" id="GO:0140662">
    <property type="term" value="F:ATP-dependent protein folding chaperone"/>
    <property type="evidence" value="ECO:0007669"/>
    <property type="project" value="InterPro"/>
</dbReference>
<feature type="region of interest" description="Disordered" evidence="5">
    <location>
        <begin position="535"/>
        <end position="569"/>
    </location>
</feature>
<dbReference type="InterPro" id="IPR029047">
    <property type="entry name" value="HSP70_peptide-bd_sf"/>
</dbReference>
<accession>A0A0C9MAJ6</accession>
<dbReference type="GO" id="GO:0034663">
    <property type="term" value="C:endoplasmic reticulum chaperone complex"/>
    <property type="evidence" value="ECO:0007669"/>
    <property type="project" value="TreeGrafter"/>
</dbReference>
<dbReference type="SUPFAM" id="SSF100934">
    <property type="entry name" value="Heat shock protein 70kD (HSP70), C-terminal subdomain"/>
    <property type="match status" value="1"/>
</dbReference>
<dbReference type="GO" id="GO:0030968">
    <property type="term" value="P:endoplasmic reticulum unfolded protein response"/>
    <property type="evidence" value="ECO:0007669"/>
    <property type="project" value="TreeGrafter"/>
</dbReference>
<proteinExistence type="predicted"/>
<dbReference type="Proteomes" id="UP000053815">
    <property type="component" value="Unassembled WGS sequence"/>
</dbReference>